<dbReference type="Gene3D" id="3.60.20.10">
    <property type="entry name" value="Glutamine Phosphoribosylpyrophosphate, subunit 1, domain 1"/>
    <property type="match status" value="1"/>
</dbReference>
<evidence type="ECO:0000313" key="2">
    <source>
        <dbReference type="EMBL" id="KKN43753.1"/>
    </source>
</evidence>
<dbReference type="PROSITE" id="PS51278">
    <property type="entry name" value="GATASE_TYPE_2"/>
    <property type="match status" value="1"/>
</dbReference>
<proteinExistence type="predicted"/>
<dbReference type="InterPro" id="IPR033738">
    <property type="entry name" value="AsnB_N"/>
</dbReference>
<dbReference type="SUPFAM" id="SSF56235">
    <property type="entry name" value="N-terminal nucleophile aminohydrolases (Ntn hydrolases)"/>
    <property type="match status" value="1"/>
</dbReference>
<dbReference type="PANTHER" id="PTHR43284:SF1">
    <property type="entry name" value="ASPARAGINE SYNTHETASE"/>
    <property type="match status" value="1"/>
</dbReference>
<dbReference type="InterPro" id="IPR029055">
    <property type="entry name" value="Ntn_hydrolases_N"/>
</dbReference>
<dbReference type="AlphaFoldDB" id="A0A0F9TQS9"/>
<dbReference type="InterPro" id="IPR017932">
    <property type="entry name" value="GATase_2_dom"/>
</dbReference>
<dbReference type="PANTHER" id="PTHR43284">
    <property type="entry name" value="ASPARAGINE SYNTHETASE (GLUTAMINE-HYDROLYZING)"/>
    <property type="match status" value="1"/>
</dbReference>
<reference evidence="2" key="1">
    <citation type="journal article" date="2015" name="Nature">
        <title>Complex archaea that bridge the gap between prokaryotes and eukaryotes.</title>
        <authorList>
            <person name="Spang A."/>
            <person name="Saw J.H."/>
            <person name="Jorgensen S.L."/>
            <person name="Zaremba-Niedzwiedzka K."/>
            <person name="Martijn J."/>
            <person name="Lind A.E."/>
            <person name="van Eijk R."/>
            <person name="Schleper C."/>
            <person name="Guy L."/>
            <person name="Ettema T.J."/>
        </authorList>
    </citation>
    <scope>NUCLEOTIDE SEQUENCE</scope>
</reference>
<feature type="domain" description="Glutamine amidotransferase type-2" evidence="1">
    <location>
        <begin position="1"/>
        <end position="142"/>
    </location>
</feature>
<dbReference type="GO" id="GO:0005829">
    <property type="term" value="C:cytosol"/>
    <property type="evidence" value="ECO:0007669"/>
    <property type="project" value="TreeGrafter"/>
</dbReference>
<dbReference type="Pfam" id="PF13537">
    <property type="entry name" value="GATase_7"/>
    <property type="match status" value="1"/>
</dbReference>
<protein>
    <recommendedName>
        <fullName evidence="1">Glutamine amidotransferase type-2 domain-containing protein</fullName>
    </recommendedName>
</protein>
<organism evidence="2">
    <name type="scientific">marine sediment metagenome</name>
    <dbReference type="NCBI Taxonomy" id="412755"/>
    <lineage>
        <taxon>unclassified sequences</taxon>
        <taxon>metagenomes</taxon>
        <taxon>ecological metagenomes</taxon>
    </lineage>
</organism>
<dbReference type="EMBL" id="LAZR01001491">
    <property type="protein sequence ID" value="KKN43753.1"/>
    <property type="molecule type" value="Genomic_DNA"/>
</dbReference>
<comment type="caution">
    <text evidence="2">The sequence shown here is derived from an EMBL/GenBank/DDBJ whole genome shotgun (WGS) entry which is preliminary data.</text>
</comment>
<sequence length="190" mass="22339">MTRLKIINLETGNQPIFNDDKSVGIIFNGEIYDFREIKKELESQGYNFKTKSDTELILRAYEAYGLKRLDYFQGMFAVAIWNIHEKKLFLARDRVGQKPLYYYQDGHRFIFVSEIKAILCCPDVERKIDLVALDDYLNYGYIPGQRKIYKHIWSYKSRTWAQKAKDEWCARGPAYRASGSPKVRNDPGKI</sequence>
<accession>A0A0F9TQS9</accession>
<dbReference type="InterPro" id="IPR051786">
    <property type="entry name" value="ASN_synthetase/amidase"/>
</dbReference>
<name>A0A0F9TQS9_9ZZZZ</name>
<gene>
    <name evidence="2" type="ORF">LCGC14_0700010</name>
</gene>
<dbReference type="CDD" id="cd00712">
    <property type="entry name" value="AsnB"/>
    <property type="match status" value="1"/>
</dbReference>
<evidence type="ECO:0000259" key="1">
    <source>
        <dbReference type="PROSITE" id="PS51278"/>
    </source>
</evidence>